<dbReference type="Pfam" id="PF00293">
    <property type="entry name" value="NUDIX"/>
    <property type="match status" value="1"/>
</dbReference>
<dbReference type="PRINTS" id="PR01402">
    <property type="entry name" value="MUTATORMUTX"/>
</dbReference>
<evidence type="ECO:0000256" key="6">
    <source>
        <dbReference type="RuleBase" id="RU003476"/>
    </source>
</evidence>
<dbReference type="PANTHER" id="PTHR43758:SF2">
    <property type="entry name" value="OXIDIZED PURINE NUCLEOSIDE TRIPHOSPHATE HYDROLASE"/>
    <property type="match status" value="1"/>
</dbReference>
<keyword evidence="5" id="KW-0460">Magnesium</keyword>
<sequence>MPKLTTLVYCVENDQVLLAQRKKEPFIGYWIAPGGKIEPGESPYQCAVRELLEETGLSAQNPQLRGVVTETSARPDWQWMIFIYVVTRFSGTLISDESEGILKWYPLANLVDLYMPEADCIFLPKVLDLNLPIYQATFHYDDTLSLNKVTEHPAWGAETTTVFKAETLV</sequence>
<evidence type="ECO:0000313" key="9">
    <source>
        <dbReference type="Proteomes" id="UP001204953"/>
    </source>
</evidence>
<comment type="caution">
    <text evidence="8">The sequence shown here is derived from an EMBL/GenBank/DDBJ whole genome shotgun (WGS) entry which is preliminary data.</text>
</comment>
<protein>
    <submittedName>
        <fullName evidence="8">8-oxo-dGTP diphosphatase</fullName>
    </submittedName>
</protein>
<accession>A0AAE3GSZ0</accession>
<keyword evidence="3" id="KW-0479">Metal-binding</keyword>
<dbReference type="PRINTS" id="PR00502">
    <property type="entry name" value="NUDIXFAMILY"/>
</dbReference>
<comment type="similarity">
    <text evidence="2 6">Belongs to the Nudix hydrolase family.</text>
</comment>
<dbReference type="Proteomes" id="UP001204953">
    <property type="component" value="Unassembled WGS sequence"/>
</dbReference>
<evidence type="ECO:0000256" key="3">
    <source>
        <dbReference type="ARBA" id="ARBA00022723"/>
    </source>
</evidence>
<feature type="domain" description="Nudix hydrolase" evidence="7">
    <location>
        <begin position="1"/>
        <end position="128"/>
    </location>
</feature>
<reference evidence="8" key="1">
    <citation type="submission" date="2022-06" db="EMBL/GenBank/DDBJ databases">
        <title>New cyanobacteria of genus Symplocastrum in benthos of Lake Baikal.</title>
        <authorList>
            <person name="Sorokovikova E."/>
            <person name="Tikhonova I."/>
            <person name="Krasnopeev A."/>
            <person name="Evseev P."/>
            <person name="Gladkikh A."/>
            <person name="Belykh O."/>
        </authorList>
    </citation>
    <scope>NUCLEOTIDE SEQUENCE</scope>
    <source>
        <strain evidence="8">BBK-W-15</strain>
    </source>
</reference>
<keyword evidence="4 6" id="KW-0378">Hydrolase</keyword>
<dbReference type="GO" id="GO:0008413">
    <property type="term" value="F:8-oxo-7,8-dihydroguanosine triphosphate pyrophosphatase activity"/>
    <property type="evidence" value="ECO:0007669"/>
    <property type="project" value="InterPro"/>
</dbReference>
<gene>
    <name evidence="8" type="ORF">NJ959_05695</name>
</gene>
<dbReference type="CDD" id="cd18886">
    <property type="entry name" value="NUDIX_MutT_Nudt1"/>
    <property type="match status" value="1"/>
</dbReference>
<evidence type="ECO:0000256" key="1">
    <source>
        <dbReference type="ARBA" id="ARBA00001946"/>
    </source>
</evidence>
<dbReference type="PROSITE" id="PS51462">
    <property type="entry name" value="NUDIX"/>
    <property type="match status" value="1"/>
</dbReference>
<keyword evidence="9" id="KW-1185">Reference proteome</keyword>
<dbReference type="AlphaFoldDB" id="A0AAE3GSZ0"/>
<dbReference type="RefSeq" id="WP_254010778.1">
    <property type="nucleotide sequence ID" value="NZ_JAMZMM010000034.1"/>
</dbReference>
<dbReference type="InterPro" id="IPR020476">
    <property type="entry name" value="Nudix_hydrolase"/>
</dbReference>
<evidence type="ECO:0000256" key="5">
    <source>
        <dbReference type="ARBA" id="ARBA00022842"/>
    </source>
</evidence>
<dbReference type="EMBL" id="JAMZMM010000034">
    <property type="protein sequence ID" value="MCP2727972.1"/>
    <property type="molecule type" value="Genomic_DNA"/>
</dbReference>
<dbReference type="Gene3D" id="3.90.79.10">
    <property type="entry name" value="Nucleoside Triphosphate Pyrophosphohydrolase"/>
    <property type="match status" value="1"/>
</dbReference>
<name>A0AAE3GSZ0_9CYAN</name>
<organism evidence="8 9">
    <name type="scientific">Limnofasciculus baicalensis BBK-W-15</name>
    <dbReference type="NCBI Taxonomy" id="2699891"/>
    <lineage>
        <taxon>Bacteria</taxon>
        <taxon>Bacillati</taxon>
        <taxon>Cyanobacteriota</taxon>
        <taxon>Cyanophyceae</taxon>
        <taxon>Coleofasciculales</taxon>
        <taxon>Coleofasciculaceae</taxon>
        <taxon>Limnofasciculus</taxon>
        <taxon>Limnofasciculus baicalensis</taxon>
    </lineage>
</organism>
<evidence type="ECO:0000259" key="7">
    <source>
        <dbReference type="PROSITE" id="PS51462"/>
    </source>
</evidence>
<evidence type="ECO:0000313" key="8">
    <source>
        <dbReference type="EMBL" id="MCP2727972.1"/>
    </source>
</evidence>
<dbReference type="PROSITE" id="PS00893">
    <property type="entry name" value="NUDIX_BOX"/>
    <property type="match status" value="1"/>
</dbReference>
<dbReference type="InterPro" id="IPR000086">
    <property type="entry name" value="NUDIX_hydrolase_dom"/>
</dbReference>
<evidence type="ECO:0000256" key="4">
    <source>
        <dbReference type="ARBA" id="ARBA00022801"/>
    </source>
</evidence>
<dbReference type="GO" id="GO:0006281">
    <property type="term" value="P:DNA repair"/>
    <property type="evidence" value="ECO:0007669"/>
    <property type="project" value="InterPro"/>
</dbReference>
<proteinExistence type="inferred from homology"/>
<dbReference type="SUPFAM" id="SSF55811">
    <property type="entry name" value="Nudix"/>
    <property type="match status" value="1"/>
</dbReference>
<dbReference type="PANTHER" id="PTHR43758">
    <property type="entry name" value="7,8-DIHYDRO-8-OXOGUANINE TRIPHOSPHATASE"/>
    <property type="match status" value="1"/>
</dbReference>
<dbReference type="GO" id="GO:0046872">
    <property type="term" value="F:metal ion binding"/>
    <property type="evidence" value="ECO:0007669"/>
    <property type="project" value="UniProtKB-KW"/>
</dbReference>
<dbReference type="InterPro" id="IPR015797">
    <property type="entry name" value="NUDIX_hydrolase-like_dom_sf"/>
</dbReference>
<dbReference type="InterPro" id="IPR003562">
    <property type="entry name" value="Mutator_MutX_prot"/>
</dbReference>
<dbReference type="GO" id="GO:0005737">
    <property type="term" value="C:cytoplasm"/>
    <property type="evidence" value="ECO:0007669"/>
    <property type="project" value="TreeGrafter"/>
</dbReference>
<dbReference type="InterPro" id="IPR020084">
    <property type="entry name" value="NUDIX_hydrolase_CS"/>
</dbReference>
<comment type="cofactor">
    <cofactor evidence="1">
        <name>Mg(2+)</name>
        <dbReference type="ChEBI" id="CHEBI:18420"/>
    </cofactor>
</comment>
<evidence type="ECO:0000256" key="2">
    <source>
        <dbReference type="ARBA" id="ARBA00005582"/>
    </source>
</evidence>